<dbReference type="Gene3D" id="2.120.10.70">
    <property type="entry name" value="Fucose-specific lectin"/>
    <property type="match status" value="1"/>
</dbReference>
<keyword evidence="2" id="KW-1185">Reference proteome</keyword>
<name>A0A9P8N8L9_9HYPO</name>
<dbReference type="Proteomes" id="UP000824596">
    <property type="component" value="Unassembled WGS sequence"/>
</dbReference>
<gene>
    <name evidence="1" type="ORF">HRG_00633</name>
</gene>
<dbReference type="AlphaFoldDB" id="A0A9P8N8L9"/>
<dbReference type="GeneID" id="68349762"/>
<dbReference type="OrthoDB" id="3446576at2759"/>
<dbReference type="EMBL" id="JAIZPD010000001">
    <property type="protein sequence ID" value="KAH0967991.1"/>
    <property type="molecule type" value="Genomic_DNA"/>
</dbReference>
<evidence type="ECO:0008006" key="3">
    <source>
        <dbReference type="Google" id="ProtNLM"/>
    </source>
</evidence>
<accession>A0A9P8N8L9</accession>
<evidence type="ECO:0000313" key="2">
    <source>
        <dbReference type="Proteomes" id="UP000824596"/>
    </source>
</evidence>
<reference evidence="1" key="1">
    <citation type="submission" date="2021-09" db="EMBL/GenBank/DDBJ databases">
        <title>A high-quality genome of the endoparasitic fungus Hirsutella rhossiliensis with a comparison of Hirsutella genomes reveals transposable elements contributing to genome size variation.</title>
        <authorList>
            <person name="Lin R."/>
            <person name="Jiao Y."/>
            <person name="Sun X."/>
            <person name="Ling J."/>
            <person name="Xie B."/>
            <person name="Cheng X."/>
        </authorList>
    </citation>
    <scope>NUCLEOTIDE SEQUENCE</scope>
    <source>
        <strain evidence="1">HR02</strain>
    </source>
</reference>
<sequence>MPSITSTDLAAIATDDTIYVYYQDGTSIHEAFTKDAKTWKSGPVVANDELDGNGSPITAFFIRHDGEFDSGRGWESTIHVVYLDKKKTLRERVRIISKDAWTPMKFPDDISTAPIQTSRLSSGICHDNTKDKSHQWVFFAQLGDKGQTVVAEIRKGEKDEHNENKWKWVYRKVLPESPADALPGTSLAASLTDITTYLFFQDHEGNIVRYDGSYEKWSNKKVVRTNHQVAINSPIAACQWPNGAKPHIFYATKNSQDKFVIVEFDESVTELMAWYPGTRIGAIKFKDSVYVFLKDAFSPVAISTMVHDGSSWKHGGKIQ</sequence>
<comment type="caution">
    <text evidence="1">The sequence shown here is derived from an EMBL/GenBank/DDBJ whole genome shotgun (WGS) entry which is preliminary data.</text>
</comment>
<protein>
    <recommendedName>
        <fullName evidence="3">Fucose-specific lectin</fullName>
    </recommendedName>
</protein>
<evidence type="ECO:0000313" key="1">
    <source>
        <dbReference type="EMBL" id="KAH0967991.1"/>
    </source>
</evidence>
<proteinExistence type="predicted"/>
<dbReference type="RefSeq" id="XP_044725504.1">
    <property type="nucleotide sequence ID" value="XM_044859104.1"/>
</dbReference>
<dbReference type="SUPFAM" id="SSF89372">
    <property type="entry name" value="Fucose-specific lectin"/>
    <property type="match status" value="1"/>
</dbReference>
<organism evidence="1 2">
    <name type="scientific">Hirsutella rhossiliensis</name>
    <dbReference type="NCBI Taxonomy" id="111463"/>
    <lineage>
        <taxon>Eukaryota</taxon>
        <taxon>Fungi</taxon>
        <taxon>Dikarya</taxon>
        <taxon>Ascomycota</taxon>
        <taxon>Pezizomycotina</taxon>
        <taxon>Sordariomycetes</taxon>
        <taxon>Hypocreomycetidae</taxon>
        <taxon>Hypocreales</taxon>
        <taxon>Ophiocordycipitaceae</taxon>
        <taxon>Hirsutella</taxon>
    </lineage>
</organism>